<keyword evidence="2" id="KW-1185">Reference proteome</keyword>
<evidence type="ECO:0000313" key="2">
    <source>
        <dbReference type="Proteomes" id="UP001190700"/>
    </source>
</evidence>
<dbReference type="EMBL" id="LGRX02018775">
    <property type="protein sequence ID" value="KAK3259395.1"/>
    <property type="molecule type" value="Genomic_DNA"/>
</dbReference>
<accession>A0AAE0FH66</accession>
<comment type="caution">
    <text evidence="1">The sequence shown here is derived from an EMBL/GenBank/DDBJ whole genome shotgun (WGS) entry which is preliminary data.</text>
</comment>
<organism evidence="1 2">
    <name type="scientific">Cymbomonas tetramitiformis</name>
    <dbReference type="NCBI Taxonomy" id="36881"/>
    <lineage>
        <taxon>Eukaryota</taxon>
        <taxon>Viridiplantae</taxon>
        <taxon>Chlorophyta</taxon>
        <taxon>Pyramimonadophyceae</taxon>
        <taxon>Pyramimonadales</taxon>
        <taxon>Pyramimonadaceae</taxon>
        <taxon>Cymbomonas</taxon>
    </lineage>
</organism>
<name>A0AAE0FH66_9CHLO</name>
<reference evidence="1 2" key="1">
    <citation type="journal article" date="2015" name="Genome Biol. Evol.">
        <title>Comparative Genomics of a Bacterivorous Green Alga Reveals Evolutionary Causalities and Consequences of Phago-Mixotrophic Mode of Nutrition.</title>
        <authorList>
            <person name="Burns J.A."/>
            <person name="Paasch A."/>
            <person name="Narechania A."/>
            <person name="Kim E."/>
        </authorList>
    </citation>
    <scope>NUCLEOTIDE SEQUENCE [LARGE SCALE GENOMIC DNA]</scope>
    <source>
        <strain evidence="1 2">PLY_AMNH</strain>
    </source>
</reference>
<evidence type="ECO:0000313" key="1">
    <source>
        <dbReference type="EMBL" id="KAK3259395.1"/>
    </source>
</evidence>
<dbReference type="Proteomes" id="UP001190700">
    <property type="component" value="Unassembled WGS sequence"/>
</dbReference>
<protein>
    <submittedName>
        <fullName evidence="1">Uncharacterized protein</fullName>
    </submittedName>
</protein>
<gene>
    <name evidence="1" type="ORF">CYMTET_31604</name>
</gene>
<proteinExistence type="predicted"/>
<feature type="non-terminal residue" evidence="1">
    <location>
        <position position="1"/>
    </location>
</feature>
<dbReference type="AlphaFoldDB" id="A0AAE0FH66"/>
<sequence length="389" mass="43272">ALNESHPGVLTSFCHPFEVTVISKERLEGALPPRLIRDIDVKRDNRGHCAYNEKLGRIKTEYIKIALERAEKHSMEQFARPMSRSDLVIVTRPDVSLGRRRQVLRGLEEMADILQREPEAVFLNSNTWGLHDQWWITSYHMLKSITDLDLSCAFYVSPLHRAPTFLLAAFGTPKNRACVGIPHQSQLTSSSRCRGMSHDSNSKTLRREGCRACVQMGDAALASLTVFLDAASTELLRRLANPERRLGVQEGPRVESGKATLGHDGREYATDRYCITSEQYLLYMFNVLCAKLYYVDEVLSQLSMMRGDDLSFVAPDKFVTVEGCPAAHSNARSAFPDIASKTPFEGVFPGAKGGAVCLKQATAKSEYPVGIAELFISGHHDAPLGTQQK</sequence>